<evidence type="ECO:0000313" key="3">
    <source>
        <dbReference type="Proteomes" id="UP000248961"/>
    </source>
</evidence>
<dbReference type="OrthoDB" id="366390at2759"/>
<dbReference type="Pfam" id="PF00023">
    <property type="entry name" value="Ank"/>
    <property type="match status" value="1"/>
</dbReference>
<keyword evidence="1" id="KW-0040">ANK repeat</keyword>
<dbReference type="Gene3D" id="1.25.40.20">
    <property type="entry name" value="Ankyrin repeat-containing domain"/>
    <property type="match status" value="1"/>
</dbReference>
<dbReference type="VEuPathDB" id="FungiDB:BO97DRAFT_425064"/>
<accession>A0A395HZR5</accession>
<name>A0A395HZR5_ASPHC</name>
<reference evidence="2 3" key="1">
    <citation type="submission" date="2018-02" db="EMBL/GenBank/DDBJ databases">
        <title>The genomes of Aspergillus section Nigri reveals drivers in fungal speciation.</title>
        <authorList>
            <consortium name="DOE Joint Genome Institute"/>
            <person name="Vesth T.C."/>
            <person name="Nybo J."/>
            <person name="Theobald S."/>
            <person name="Brandl J."/>
            <person name="Frisvad J.C."/>
            <person name="Nielsen K.F."/>
            <person name="Lyhne E.K."/>
            <person name="Kogle M.E."/>
            <person name="Kuo A."/>
            <person name="Riley R."/>
            <person name="Clum A."/>
            <person name="Nolan M."/>
            <person name="Lipzen A."/>
            <person name="Salamov A."/>
            <person name="Henrissat B."/>
            <person name="Wiebenga A."/>
            <person name="De vries R.P."/>
            <person name="Grigoriev I.V."/>
            <person name="Mortensen U.H."/>
            <person name="Andersen M.R."/>
            <person name="Baker S.E."/>
        </authorList>
    </citation>
    <scope>NUCLEOTIDE SEQUENCE [LARGE SCALE GENOMIC DNA]</scope>
    <source>
        <strain evidence="2 3">CBS 101889</strain>
    </source>
</reference>
<dbReference type="PROSITE" id="PS50297">
    <property type="entry name" value="ANK_REP_REGION"/>
    <property type="match status" value="1"/>
</dbReference>
<protein>
    <submittedName>
        <fullName evidence="2">Uncharacterized protein</fullName>
    </submittedName>
</protein>
<dbReference type="InterPro" id="IPR036770">
    <property type="entry name" value="Ankyrin_rpt-contain_sf"/>
</dbReference>
<dbReference type="SUPFAM" id="SSF48403">
    <property type="entry name" value="Ankyrin repeat"/>
    <property type="match status" value="1"/>
</dbReference>
<keyword evidence="3" id="KW-1185">Reference proteome</keyword>
<dbReference type="GeneID" id="37201318"/>
<dbReference type="RefSeq" id="XP_025550918.1">
    <property type="nucleotide sequence ID" value="XM_025697029.1"/>
</dbReference>
<evidence type="ECO:0000256" key="1">
    <source>
        <dbReference type="PROSITE-ProRule" id="PRU00023"/>
    </source>
</evidence>
<dbReference type="AlphaFoldDB" id="A0A395HZR5"/>
<dbReference type="EMBL" id="KZ824286">
    <property type="protein sequence ID" value="RAL11764.1"/>
    <property type="molecule type" value="Genomic_DNA"/>
</dbReference>
<proteinExistence type="predicted"/>
<evidence type="ECO:0000313" key="2">
    <source>
        <dbReference type="EMBL" id="RAL11764.1"/>
    </source>
</evidence>
<dbReference type="STRING" id="1450537.A0A395HZR5"/>
<dbReference type="InterPro" id="IPR002110">
    <property type="entry name" value="Ankyrin_rpt"/>
</dbReference>
<dbReference type="PROSITE" id="PS50088">
    <property type="entry name" value="ANK_REPEAT"/>
    <property type="match status" value="1"/>
</dbReference>
<dbReference type="Proteomes" id="UP000248961">
    <property type="component" value="Unassembled WGS sequence"/>
</dbReference>
<gene>
    <name evidence="2" type="ORF">BO97DRAFT_425064</name>
</gene>
<feature type="repeat" description="ANK" evidence="1">
    <location>
        <begin position="146"/>
        <end position="173"/>
    </location>
</feature>
<sequence>MSQVPAGQRIPLELLLLCAESMDNQTLVRFTTTCKRFRVGLEYVVRQRANAYAIPRKSATWFSEVVANVLSDPSRKSHSDRELVEIDFASDLQAALYSGKEEFYGVRLPRQRFRDAIINGQYTIVERFLNAGVDPNGLDFREIPMLHLAIMTGNPAMVSLLLQHGADPNIENILKSKALDFRFHQRVEAEISRILIHAGAVPTNLTEFSDRMLSVDDGAHLLLGAVENAVGTAEPWWWWNVLSDAIVWNCEQFLHDILNAKPDLLRFSSMQSVDPQHYSLFELALKFRHWNIAILLVRKGCPLQKEPAEYAFCNSNKPHVLYKELRQALLSPCQGLLEALLDRPEVREYELQEDVILGQWFRPSIWACMNDSAFDEALGI</sequence>
<dbReference type="SMART" id="SM00248">
    <property type="entry name" value="ANK"/>
    <property type="match status" value="2"/>
</dbReference>
<organism evidence="2 3">
    <name type="scientific">Aspergillus homomorphus (strain CBS 101889)</name>
    <dbReference type="NCBI Taxonomy" id="1450537"/>
    <lineage>
        <taxon>Eukaryota</taxon>
        <taxon>Fungi</taxon>
        <taxon>Dikarya</taxon>
        <taxon>Ascomycota</taxon>
        <taxon>Pezizomycotina</taxon>
        <taxon>Eurotiomycetes</taxon>
        <taxon>Eurotiomycetidae</taxon>
        <taxon>Eurotiales</taxon>
        <taxon>Aspergillaceae</taxon>
        <taxon>Aspergillus</taxon>
        <taxon>Aspergillus subgen. Circumdati</taxon>
    </lineage>
</organism>